<keyword evidence="3" id="KW-1185">Reference proteome</keyword>
<dbReference type="GeneID" id="74947135"/>
<protein>
    <submittedName>
        <fullName evidence="2">Uncharacterized protein</fullName>
    </submittedName>
</protein>
<dbReference type="Proteomes" id="UP000027093">
    <property type="component" value="Chromosome"/>
</dbReference>
<dbReference type="Gene3D" id="2.60.40.650">
    <property type="match status" value="1"/>
</dbReference>
<dbReference type="OrthoDB" id="7082at2157"/>
<dbReference type="EMBL" id="CP007536">
    <property type="protein sequence ID" value="AIC16132.1"/>
    <property type="molecule type" value="Genomic_DNA"/>
</dbReference>
<proteinExistence type="predicted"/>
<dbReference type="HOGENOM" id="CLU_033520_0_0_2"/>
<sequence length="461" mass="50421">MAAKNRGENLPARPSKIICKWLVFAALAAMLALPPLLLTGTVFGDDASAMEEEKTRKTAPSITIDPPSNNNNGELGALATDDDIIIIINGKTSGSGNSKINQVEVRAENATYEPATPVSPGDWSAWTYHYHYSHALPTGVHEIVARATDSDGNRQWYVMPITVVSQAQDPGQTVHVAGPLPSTTTTTTTTDRFGIAKLYPTAAGGLEWSSSWDNGNPRQIGNEVDPGDSWFDTDHGEGTYVIDGKGTLTASGNFTRMYVHDPANVREWSENLEITVYVNRINETQLVDYSGPEIFARTNHGTNADENVNLCDDRGYGGVALSNGKWAFVKEIAHHLPNGYVEVATERPWGGLPKDTWVGIKFVLRNMDNDTKVKLELYRDMTAGLNGGKWEKMTEFVDNGTNFGVGMEPCKSFVNPAMPLIHSFIDASSETKKPMLSVYIRSEFAAMGFSNFTIREINPLP</sequence>
<reference evidence="2 3" key="1">
    <citation type="journal article" date="2014" name="Int. J. Syst. Evol. Microbiol.">
        <title>Nitrososphaera viennensis gen. nov., sp. nov., an aerobic and mesophilic, ammonia-oxidizing archaeon from soil and a member of the archaeal phylum Thaumarchaeota.</title>
        <authorList>
            <person name="Stieglmeier M."/>
            <person name="Klingl A."/>
            <person name="Alves R.J."/>
            <person name="Rittmann S.K."/>
            <person name="Melcher M."/>
            <person name="Leisch N."/>
            <person name="Schleper C."/>
        </authorList>
    </citation>
    <scope>NUCLEOTIDE SEQUENCE [LARGE SCALE GENOMIC DNA]</scope>
    <source>
        <strain evidence="2">EN76</strain>
    </source>
</reference>
<evidence type="ECO:0000313" key="3">
    <source>
        <dbReference type="Proteomes" id="UP000027093"/>
    </source>
</evidence>
<dbReference type="RefSeq" id="WP_084790733.1">
    <property type="nucleotide sequence ID" value="NZ_CP007536.1"/>
</dbReference>
<accession>A0A060HSI4</accession>
<dbReference type="InterPro" id="IPR014756">
    <property type="entry name" value="Ig_E-set"/>
</dbReference>
<dbReference type="SUPFAM" id="SSF81296">
    <property type="entry name" value="E set domains"/>
    <property type="match status" value="1"/>
</dbReference>
<feature type="compositionally biased region" description="Polar residues" evidence="1">
    <location>
        <begin position="58"/>
        <end position="73"/>
    </location>
</feature>
<dbReference type="STRING" id="926571.NVIE_018710"/>
<gene>
    <name evidence="2" type="ORF">NVIE_018710</name>
</gene>
<organism evidence="2 3">
    <name type="scientific">Nitrososphaera viennensis EN76</name>
    <dbReference type="NCBI Taxonomy" id="926571"/>
    <lineage>
        <taxon>Archaea</taxon>
        <taxon>Nitrososphaerota</taxon>
        <taxon>Nitrososphaeria</taxon>
        <taxon>Nitrososphaerales</taxon>
        <taxon>Nitrososphaeraceae</taxon>
        <taxon>Nitrososphaera</taxon>
    </lineage>
</organism>
<evidence type="ECO:0000256" key="1">
    <source>
        <dbReference type="SAM" id="MobiDB-lite"/>
    </source>
</evidence>
<dbReference type="KEGG" id="nvn:NVIE_018710"/>
<evidence type="ECO:0000313" key="2">
    <source>
        <dbReference type="EMBL" id="AIC16132.1"/>
    </source>
</evidence>
<feature type="region of interest" description="Disordered" evidence="1">
    <location>
        <begin position="49"/>
        <end position="75"/>
    </location>
</feature>
<name>A0A060HSI4_9ARCH</name>
<dbReference type="AlphaFoldDB" id="A0A060HSI4"/>